<dbReference type="Gene3D" id="2.40.128.20">
    <property type="match status" value="1"/>
</dbReference>
<proteinExistence type="evidence at transcript level"/>
<organism evidence="2">
    <name type="scientific">Amblyomma americanum</name>
    <name type="common">Lone star tick</name>
    <dbReference type="NCBI Taxonomy" id="6943"/>
    <lineage>
        <taxon>Eukaryota</taxon>
        <taxon>Metazoa</taxon>
        <taxon>Ecdysozoa</taxon>
        <taxon>Arthropoda</taxon>
        <taxon>Chelicerata</taxon>
        <taxon>Arachnida</taxon>
        <taxon>Acari</taxon>
        <taxon>Parasitiformes</taxon>
        <taxon>Ixodida</taxon>
        <taxon>Ixodoidea</taxon>
        <taxon>Ixodidae</taxon>
        <taxon>Amblyomminae</taxon>
        <taxon>Amblyomma</taxon>
    </lineage>
</organism>
<reference evidence="2" key="1">
    <citation type="journal article" date="2015" name="PLoS ONE">
        <title>An Insight into the Sialome of the Lone Star Tick, Amblyomma americanum, with a Glimpse on Its Time Dependent Gene Expression.</title>
        <authorList>
            <person name="Karim S."/>
            <person name="Ribeiro J.M."/>
        </authorList>
    </citation>
    <scope>NUCLEOTIDE SEQUENCE</scope>
    <source>
        <tissue evidence="2">Salivary gland</tissue>
    </source>
</reference>
<dbReference type="EMBL" id="GBZX01000197">
    <property type="protein sequence ID" value="JAG92543.1"/>
    <property type="molecule type" value="mRNA"/>
</dbReference>
<accession>A0A0C9SFG5</accession>
<protein>
    <submittedName>
        <fullName evidence="2">Putative secreted protein</fullName>
    </submittedName>
</protein>
<dbReference type="AlphaFoldDB" id="A0A0C9SFG5"/>
<evidence type="ECO:0000256" key="1">
    <source>
        <dbReference type="SAM" id="SignalP"/>
    </source>
</evidence>
<name>A0A0C9SFG5_AMBAM</name>
<keyword evidence="1" id="KW-0732">Signal</keyword>
<evidence type="ECO:0000313" key="2">
    <source>
        <dbReference type="EMBL" id="JAG92543.1"/>
    </source>
</evidence>
<feature type="chain" id="PRO_5002203147" evidence="1">
    <location>
        <begin position="23"/>
        <end position="217"/>
    </location>
</feature>
<dbReference type="InterPro" id="IPR012674">
    <property type="entry name" value="Calycin"/>
</dbReference>
<feature type="signal peptide" evidence="1">
    <location>
        <begin position="1"/>
        <end position="22"/>
    </location>
</feature>
<sequence length="217" mass="25078">MGRLQPVWIIVNMTMCFHVGNGMEILDNGENLDIRKAVNTSETLWLFEQTYLNGFYSTYERKIYFEEETCIRNDMVNISETYYYFTETMEVELEDENATTNYKGIFSSNDSKSMTVINFDARSARQLWTLQYQDPENGPCMVFIIQELQAKLSDDIGVCHMYIRGKPKGSDPPNGCKIFFSERCNSATIYKPYRDSCKDGKSSDTVEDNNIGFSNQI</sequence>